<feature type="region of interest" description="Disordered" evidence="1">
    <location>
        <begin position="163"/>
        <end position="188"/>
    </location>
</feature>
<accession>A0A5C5G3Q4</accession>
<feature type="compositionally biased region" description="Acidic residues" evidence="1">
    <location>
        <begin position="78"/>
        <end position="110"/>
    </location>
</feature>
<feature type="compositionally biased region" description="Basic residues" evidence="1">
    <location>
        <begin position="50"/>
        <end position="70"/>
    </location>
</feature>
<organism evidence="2 3">
    <name type="scientific">Rhodotorula diobovata</name>
    <dbReference type="NCBI Taxonomy" id="5288"/>
    <lineage>
        <taxon>Eukaryota</taxon>
        <taxon>Fungi</taxon>
        <taxon>Dikarya</taxon>
        <taxon>Basidiomycota</taxon>
        <taxon>Pucciniomycotina</taxon>
        <taxon>Microbotryomycetes</taxon>
        <taxon>Sporidiobolales</taxon>
        <taxon>Sporidiobolaceae</taxon>
        <taxon>Rhodotorula</taxon>
    </lineage>
</organism>
<feature type="compositionally biased region" description="Low complexity" evidence="1">
    <location>
        <begin position="163"/>
        <end position="176"/>
    </location>
</feature>
<evidence type="ECO:0000313" key="2">
    <source>
        <dbReference type="EMBL" id="TNY23783.1"/>
    </source>
</evidence>
<keyword evidence="3" id="KW-1185">Reference proteome</keyword>
<dbReference type="Proteomes" id="UP000311382">
    <property type="component" value="Unassembled WGS sequence"/>
</dbReference>
<comment type="caution">
    <text evidence="2">The sequence shown here is derived from an EMBL/GenBank/DDBJ whole genome shotgun (WGS) entry which is preliminary data.</text>
</comment>
<feature type="compositionally biased region" description="Low complexity" evidence="1">
    <location>
        <begin position="19"/>
        <end position="44"/>
    </location>
</feature>
<feature type="region of interest" description="Disordered" evidence="1">
    <location>
        <begin position="1"/>
        <end position="113"/>
    </location>
</feature>
<dbReference type="OrthoDB" id="2530087at2759"/>
<evidence type="ECO:0000256" key="1">
    <source>
        <dbReference type="SAM" id="MobiDB-lite"/>
    </source>
</evidence>
<dbReference type="EMBL" id="SOZI01000008">
    <property type="protein sequence ID" value="TNY23783.1"/>
    <property type="molecule type" value="Genomic_DNA"/>
</dbReference>
<sequence>MFSWLFGSRPSADSASTRDGTTPTSASSSSTGAPPSTDTAPTSPLDARTARNRKKRQQKKKSAQRHKRHASLAGGGGADDDAADDDDDDAREPDEDEVGAPAPEADDDLSYLERIGGLRRQREDKARELAAAGAAVAGTGGAVGVGAGAGAGTGAVAAGLAGASDAPRAGGSSAGARVGGAGPASSAAAPPLRDAFALPGEAPLDTRGVTAGPEQIEAAQLVGAMLAQGKIRPGASGALNRISGLPDGAGQVNGIEVPSTHEVRRKARDNGLIPFTDDKGMLRIGVRVAPDVVLMHPKDGKGEPILLRM</sequence>
<name>A0A5C5G3Q4_9BASI</name>
<proteinExistence type="predicted"/>
<reference evidence="2 3" key="1">
    <citation type="submission" date="2019-03" db="EMBL/GenBank/DDBJ databases">
        <title>Rhodosporidium diobovatum UCD-FST 08-225 genome sequencing, assembly, and annotation.</title>
        <authorList>
            <person name="Fakankun I.U."/>
            <person name="Fristensky B."/>
            <person name="Levin D.B."/>
        </authorList>
    </citation>
    <scope>NUCLEOTIDE SEQUENCE [LARGE SCALE GENOMIC DNA]</scope>
    <source>
        <strain evidence="2 3">UCD-FST 08-225</strain>
    </source>
</reference>
<evidence type="ECO:0000313" key="3">
    <source>
        <dbReference type="Proteomes" id="UP000311382"/>
    </source>
</evidence>
<gene>
    <name evidence="2" type="ORF">DMC30DRAFT_413901</name>
</gene>
<protein>
    <submittedName>
        <fullName evidence="2">Uncharacterized protein</fullName>
    </submittedName>
</protein>
<dbReference type="AlphaFoldDB" id="A0A5C5G3Q4"/>